<dbReference type="InterPro" id="IPR020213">
    <property type="entry name" value="Toxin-coreg_pilus_synth_TcpS"/>
</dbReference>
<feature type="chain" id="PRO_5030008129" evidence="1">
    <location>
        <begin position="21"/>
        <end position="152"/>
    </location>
</feature>
<dbReference type="Pfam" id="PF17456">
    <property type="entry name" value="TcpS"/>
    <property type="match status" value="1"/>
</dbReference>
<proteinExistence type="predicted"/>
<evidence type="ECO:0000256" key="1">
    <source>
        <dbReference type="SAM" id="SignalP"/>
    </source>
</evidence>
<evidence type="ECO:0000313" key="3">
    <source>
        <dbReference type="Proteomes" id="UP000000249"/>
    </source>
</evidence>
<accession>A0A0H3AHC3</accession>
<protein>
    <submittedName>
        <fullName evidence="2">Toxin co-regulated pilus biosynthesis protein S</fullName>
    </submittedName>
</protein>
<keyword evidence="1" id="KW-0732">Signal</keyword>
<dbReference type="EMBL" id="CP000627">
    <property type="protein sequence ID" value="ABQ19820.1"/>
    <property type="molecule type" value="Genomic_DNA"/>
</dbReference>
<dbReference type="Proteomes" id="UP000000249">
    <property type="component" value="Chromosome 1"/>
</dbReference>
<dbReference type="KEGG" id="vcr:VC395_0850"/>
<dbReference type="KEGG" id="vco:VC0395_A0359"/>
<sequence length="152" mass="17417">MNIKLSFISIAFLSLSFNVAANEFEKSQEHYKSVTDLKNKIEILELEKKITELSGEIRNARMPKIDKSAPVLSPQPVVKSSEELQKSIEHIEEELKVELAYLVNNGQQKKYTFNLNGKLITLVNGDFVNGWKFIEDQNKIQFFKGNKVIDVN</sequence>
<feature type="signal peptide" evidence="1">
    <location>
        <begin position="1"/>
        <end position="20"/>
    </location>
</feature>
<dbReference type="AlphaFoldDB" id="A0A0H3AHC3"/>
<dbReference type="RefSeq" id="WP_001022337.1">
    <property type="nucleotide sequence ID" value="NC_009457.1"/>
</dbReference>
<reference evidence="2 3" key="1">
    <citation type="submission" date="2007-03" db="EMBL/GenBank/DDBJ databases">
        <authorList>
            <person name="Heidelberg J."/>
        </authorList>
    </citation>
    <scope>NUCLEOTIDE SEQUENCE [LARGE SCALE GENOMIC DNA]</scope>
    <source>
        <strain evidence="3">ATCC 39541 / Classical Ogawa 395 / O395</strain>
    </source>
</reference>
<dbReference type="PATRIC" id="fig|345073.21.peg.822"/>
<name>A0A0H3AHC3_VIBC3</name>
<gene>
    <name evidence="2" type="primary">tcpS</name>
    <name evidence="2" type="ordered locus">VC0395_A0359</name>
</gene>
<organism evidence="2 3">
    <name type="scientific">Vibrio cholerae serotype O1 (strain ATCC 39541 / Classical Ogawa 395 / O395)</name>
    <dbReference type="NCBI Taxonomy" id="345073"/>
    <lineage>
        <taxon>Bacteria</taxon>
        <taxon>Pseudomonadati</taxon>
        <taxon>Pseudomonadota</taxon>
        <taxon>Gammaproteobacteria</taxon>
        <taxon>Vibrionales</taxon>
        <taxon>Vibrionaceae</taxon>
        <taxon>Vibrio</taxon>
    </lineage>
</organism>
<dbReference type="OrthoDB" id="9901822at2"/>
<evidence type="ECO:0000313" key="2">
    <source>
        <dbReference type="EMBL" id="ABQ19820.1"/>
    </source>
</evidence>